<dbReference type="Gene3D" id="1.25.40.10">
    <property type="entry name" value="Tetratricopeptide repeat domain"/>
    <property type="match status" value="2"/>
</dbReference>
<evidence type="ECO:0000313" key="4">
    <source>
        <dbReference type="EMBL" id="CAL4769220.1"/>
    </source>
</evidence>
<sequence>MVKYGAGTAESNYQWWTHSVQSGTLEHSGEQLAVEKMEKDPSATSRRHYLRLMRNLGKKGRCSQAFQAAEEMKHSGLAMDVSCYAALVEACLVSGLLDRATETLRQMRRDLGAQCSLPEETHNEFISACGFADQWERAVDLLKDLTLARQVPQISAYVSVVRSCCRCKQFPTALQLLKEMEMHSQSHYQAAQELRLELVEVLPNSHWKTWETSRAHDHPLTTWSQNGPRKAD</sequence>
<evidence type="ECO:0000313" key="2">
    <source>
        <dbReference type="EMBL" id="CAI3981908.1"/>
    </source>
</evidence>
<dbReference type="PANTHER" id="PTHR47936">
    <property type="entry name" value="PPR_LONG DOMAIN-CONTAINING PROTEIN"/>
    <property type="match status" value="1"/>
</dbReference>
<accession>A0A9P1C0J8</accession>
<dbReference type="EMBL" id="CAMXCT030000669">
    <property type="protein sequence ID" value="CAL4769220.1"/>
    <property type="molecule type" value="Genomic_DNA"/>
</dbReference>
<dbReference type="NCBIfam" id="TIGR00756">
    <property type="entry name" value="PPR"/>
    <property type="match status" value="1"/>
</dbReference>
<gene>
    <name evidence="2" type="ORF">C1SCF055_LOCUS9652</name>
</gene>
<proteinExistence type="predicted"/>
<evidence type="ECO:0000313" key="5">
    <source>
        <dbReference type="Proteomes" id="UP001152797"/>
    </source>
</evidence>
<keyword evidence="5" id="KW-1185">Reference proteome</keyword>
<evidence type="ECO:0000256" key="1">
    <source>
        <dbReference type="ARBA" id="ARBA00022737"/>
    </source>
</evidence>
<name>A0A9P1C0J8_9DINO</name>
<dbReference type="Proteomes" id="UP001152797">
    <property type="component" value="Unassembled WGS sequence"/>
</dbReference>
<dbReference type="Pfam" id="PF01535">
    <property type="entry name" value="PPR"/>
    <property type="match status" value="1"/>
</dbReference>
<keyword evidence="1" id="KW-0677">Repeat</keyword>
<dbReference type="PANTHER" id="PTHR47936:SF1">
    <property type="entry name" value="PENTATRICOPEPTIDE REPEAT-CONTAINING PROTEIN GUN1, CHLOROPLASTIC"/>
    <property type="match status" value="1"/>
</dbReference>
<organism evidence="2">
    <name type="scientific">Cladocopium goreaui</name>
    <dbReference type="NCBI Taxonomy" id="2562237"/>
    <lineage>
        <taxon>Eukaryota</taxon>
        <taxon>Sar</taxon>
        <taxon>Alveolata</taxon>
        <taxon>Dinophyceae</taxon>
        <taxon>Suessiales</taxon>
        <taxon>Symbiodiniaceae</taxon>
        <taxon>Cladocopium</taxon>
    </lineage>
</organism>
<dbReference type="EMBL" id="CAMXCT020000669">
    <property type="protein sequence ID" value="CAL1135283.1"/>
    <property type="molecule type" value="Genomic_DNA"/>
</dbReference>
<dbReference type="InterPro" id="IPR002885">
    <property type="entry name" value="PPR_rpt"/>
</dbReference>
<comment type="caution">
    <text evidence="2">The sequence shown here is derived from an EMBL/GenBank/DDBJ whole genome shotgun (WGS) entry which is preliminary data.</text>
</comment>
<reference evidence="2" key="1">
    <citation type="submission" date="2022-10" db="EMBL/GenBank/DDBJ databases">
        <authorList>
            <person name="Chen Y."/>
            <person name="Dougan E. K."/>
            <person name="Chan C."/>
            <person name="Rhodes N."/>
            <person name="Thang M."/>
        </authorList>
    </citation>
    <scope>NUCLEOTIDE SEQUENCE</scope>
</reference>
<dbReference type="Pfam" id="PF13812">
    <property type="entry name" value="PPR_3"/>
    <property type="match status" value="1"/>
</dbReference>
<dbReference type="InterPro" id="IPR011990">
    <property type="entry name" value="TPR-like_helical_dom_sf"/>
</dbReference>
<protein>
    <submittedName>
        <fullName evidence="4">Pentatricopeptide repeat-containing protein At4g11690</fullName>
    </submittedName>
</protein>
<dbReference type="EMBL" id="CAMXCT010000669">
    <property type="protein sequence ID" value="CAI3981908.1"/>
    <property type="molecule type" value="Genomic_DNA"/>
</dbReference>
<dbReference type="AlphaFoldDB" id="A0A9P1C0J8"/>
<reference evidence="3" key="2">
    <citation type="submission" date="2024-04" db="EMBL/GenBank/DDBJ databases">
        <authorList>
            <person name="Chen Y."/>
            <person name="Shah S."/>
            <person name="Dougan E. K."/>
            <person name="Thang M."/>
            <person name="Chan C."/>
        </authorList>
    </citation>
    <scope>NUCLEOTIDE SEQUENCE [LARGE SCALE GENOMIC DNA]</scope>
</reference>
<evidence type="ECO:0000313" key="3">
    <source>
        <dbReference type="EMBL" id="CAL1135283.1"/>
    </source>
</evidence>